<evidence type="ECO:0000313" key="1">
    <source>
        <dbReference type="EMBL" id="GMN65960.1"/>
    </source>
</evidence>
<dbReference type="EMBL" id="BTGU01000275">
    <property type="protein sequence ID" value="GMN65960.1"/>
    <property type="molecule type" value="Genomic_DNA"/>
</dbReference>
<dbReference type="Proteomes" id="UP001187192">
    <property type="component" value="Unassembled WGS sequence"/>
</dbReference>
<evidence type="ECO:0000313" key="2">
    <source>
        <dbReference type="Proteomes" id="UP001187192"/>
    </source>
</evidence>
<accession>A0AA88J9K7</accession>
<protein>
    <submittedName>
        <fullName evidence="1">Uncharacterized protein</fullName>
    </submittedName>
</protein>
<reference evidence="1" key="1">
    <citation type="submission" date="2023-07" db="EMBL/GenBank/DDBJ databases">
        <title>draft genome sequence of fig (Ficus carica).</title>
        <authorList>
            <person name="Takahashi T."/>
            <person name="Nishimura K."/>
        </authorList>
    </citation>
    <scope>NUCLEOTIDE SEQUENCE</scope>
</reference>
<proteinExistence type="predicted"/>
<name>A0AA88J9K7_FICCA</name>
<dbReference type="AlphaFoldDB" id="A0AA88J9K7"/>
<comment type="caution">
    <text evidence="1">The sequence shown here is derived from an EMBL/GenBank/DDBJ whole genome shotgun (WGS) entry which is preliminary data.</text>
</comment>
<organism evidence="1 2">
    <name type="scientific">Ficus carica</name>
    <name type="common">Common fig</name>
    <dbReference type="NCBI Taxonomy" id="3494"/>
    <lineage>
        <taxon>Eukaryota</taxon>
        <taxon>Viridiplantae</taxon>
        <taxon>Streptophyta</taxon>
        <taxon>Embryophyta</taxon>
        <taxon>Tracheophyta</taxon>
        <taxon>Spermatophyta</taxon>
        <taxon>Magnoliopsida</taxon>
        <taxon>eudicotyledons</taxon>
        <taxon>Gunneridae</taxon>
        <taxon>Pentapetalae</taxon>
        <taxon>rosids</taxon>
        <taxon>fabids</taxon>
        <taxon>Rosales</taxon>
        <taxon>Moraceae</taxon>
        <taxon>Ficeae</taxon>
        <taxon>Ficus</taxon>
    </lineage>
</organism>
<keyword evidence="2" id="KW-1185">Reference proteome</keyword>
<gene>
    <name evidence="1" type="ORF">TIFTF001_035024</name>
</gene>
<sequence length="136" mass="15314">MENPRGKLGRFSKIRLQRPPFLQKPEPGRPDLVCTARQEVTCCCNQLKQQTQDESNRILTNDKSLGKNENPVSKQVKNKFSSMMASKLPRVVSTHSQVGFGPWFELDWAGRPNHSMAACHGTNTYVMLSKQPIGNT</sequence>